<dbReference type="Proteomes" id="UP000253307">
    <property type="component" value="Unassembled WGS sequence"/>
</dbReference>
<dbReference type="GO" id="GO:1901170">
    <property type="term" value="P:naphthalene catabolic process"/>
    <property type="evidence" value="ECO:0007669"/>
    <property type="project" value="InterPro"/>
</dbReference>
<dbReference type="PANTHER" id="PTHR42943:SF2">
    <property type="entry name" value="GLUTATHIONE S-TRANSFERASE KAPPA 1"/>
    <property type="match status" value="1"/>
</dbReference>
<comment type="similarity">
    <text evidence="1">Belongs to the GST superfamily. NadH family.</text>
</comment>
<gene>
    <name evidence="4" type="ORF">DBW96_00105</name>
</gene>
<dbReference type="GO" id="GO:0018845">
    <property type="term" value="F:2-hydroxychromene-2-carboxylate isomerase activity"/>
    <property type="evidence" value="ECO:0007669"/>
    <property type="project" value="UniProtKB-UniRule"/>
</dbReference>
<dbReference type="Gene3D" id="3.40.30.10">
    <property type="entry name" value="Glutaredoxin"/>
    <property type="match status" value="1"/>
</dbReference>
<reference evidence="4 5" key="1">
    <citation type="journal article" date="2018" name="Microbiome">
        <title>Fine metagenomic profile of the Mediterranean stratified and mixed water columns revealed by assembly and recruitment.</title>
        <authorList>
            <person name="Haro-Moreno J.M."/>
            <person name="Lopez-Perez M."/>
            <person name="De La Torre J.R."/>
            <person name="Picazo A."/>
            <person name="Camacho A."/>
            <person name="Rodriguez-Valera F."/>
        </authorList>
    </citation>
    <scope>NUCLEOTIDE SEQUENCE [LARGE SCALE GENOMIC DNA]</scope>
    <source>
        <strain evidence="4">MED-G82</strain>
    </source>
</reference>
<dbReference type="CDD" id="cd03022">
    <property type="entry name" value="DsbA_HCCA_Iso"/>
    <property type="match status" value="1"/>
</dbReference>
<dbReference type="GO" id="GO:0004364">
    <property type="term" value="F:glutathione transferase activity"/>
    <property type="evidence" value="ECO:0007669"/>
    <property type="project" value="TreeGrafter"/>
</dbReference>
<dbReference type="AlphaFoldDB" id="A0A368BZZ5"/>
<dbReference type="GO" id="GO:0006749">
    <property type="term" value="P:glutathione metabolic process"/>
    <property type="evidence" value="ECO:0007669"/>
    <property type="project" value="TreeGrafter"/>
</dbReference>
<dbReference type="Pfam" id="PF01323">
    <property type="entry name" value="DSBA"/>
    <property type="match status" value="1"/>
</dbReference>
<dbReference type="InterPro" id="IPR014440">
    <property type="entry name" value="HCCAis_GSTk"/>
</dbReference>
<evidence type="ECO:0000256" key="2">
    <source>
        <dbReference type="PIRSR" id="PIRSR006386-1"/>
    </source>
</evidence>
<proteinExistence type="inferred from homology"/>
<feature type="active site" description="Nucleophile" evidence="2">
    <location>
        <position position="14"/>
    </location>
</feature>
<evidence type="ECO:0000259" key="3">
    <source>
        <dbReference type="Pfam" id="PF01323"/>
    </source>
</evidence>
<protein>
    <recommendedName>
        <fullName evidence="1">2-hydroxychromene-2-carboxylate isomerase</fullName>
        <ecNumber evidence="1">5.99.1.4</ecNumber>
    </recommendedName>
</protein>
<evidence type="ECO:0000256" key="1">
    <source>
        <dbReference type="PIRNR" id="PIRNR006386"/>
    </source>
</evidence>
<dbReference type="PIRSF" id="PIRSF006386">
    <property type="entry name" value="HCCAis_GSTk"/>
    <property type="match status" value="1"/>
</dbReference>
<comment type="caution">
    <text evidence="4">The sequence shown here is derived from an EMBL/GenBank/DDBJ whole genome shotgun (WGS) entry which is preliminary data.</text>
</comment>
<dbReference type="SUPFAM" id="SSF52833">
    <property type="entry name" value="Thioredoxin-like"/>
    <property type="match status" value="1"/>
</dbReference>
<feature type="domain" description="DSBA-like thioredoxin" evidence="3">
    <location>
        <begin position="6"/>
        <end position="199"/>
    </location>
</feature>
<dbReference type="InterPro" id="IPR001853">
    <property type="entry name" value="DSBA-like_thioredoxin_dom"/>
</dbReference>
<evidence type="ECO:0000313" key="5">
    <source>
        <dbReference type="Proteomes" id="UP000253307"/>
    </source>
</evidence>
<dbReference type="InterPro" id="IPR051924">
    <property type="entry name" value="GST_Kappa/NadH"/>
</dbReference>
<dbReference type="InterPro" id="IPR044087">
    <property type="entry name" value="NahD-like"/>
</dbReference>
<keyword evidence="1 4" id="KW-0413">Isomerase</keyword>
<sequence length="201" mass="23313">MSSNYIEFYFDCSSPWTYLGFVGINEISSKYNIDIKFLPILVGGVFNSVNDDIYKFRAKPNPLKSNYYNQDLKLWAKVRNLQINWPSIFPINSVKAMRGALFFNEQEQISDYALKIFKAYWTDGKDISKDNVISEICEDLNIDSNAFINFINQETTKSALKENTQELIDRGGFGSPTYFFKDSMFFGNDRIQLLEEQLKIS</sequence>
<accession>A0A368BZZ5</accession>
<dbReference type="EMBL" id="QOPE01000001">
    <property type="protein sequence ID" value="RCL42898.1"/>
    <property type="molecule type" value="Genomic_DNA"/>
</dbReference>
<organism evidence="4 5">
    <name type="scientific">SAR86 cluster bacterium</name>
    <dbReference type="NCBI Taxonomy" id="2030880"/>
    <lineage>
        <taxon>Bacteria</taxon>
        <taxon>Pseudomonadati</taxon>
        <taxon>Pseudomonadota</taxon>
        <taxon>Gammaproteobacteria</taxon>
        <taxon>SAR86 cluster</taxon>
    </lineage>
</organism>
<name>A0A368BZZ5_9GAMM</name>
<dbReference type="GO" id="GO:0004602">
    <property type="term" value="F:glutathione peroxidase activity"/>
    <property type="evidence" value="ECO:0007669"/>
    <property type="project" value="TreeGrafter"/>
</dbReference>
<dbReference type="InterPro" id="IPR036249">
    <property type="entry name" value="Thioredoxin-like_sf"/>
</dbReference>
<dbReference type="EC" id="5.99.1.4" evidence="1"/>
<comment type="catalytic activity">
    <reaction evidence="1">
        <text>2-hydroxychromene-2-carboxylate = (3E)-4-(2-hydroxyphenyl)-2-oxobut-3-enoate</text>
        <dbReference type="Rhea" id="RHEA:27401"/>
        <dbReference type="ChEBI" id="CHEBI:59350"/>
        <dbReference type="ChEBI" id="CHEBI:59353"/>
        <dbReference type="EC" id="5.99.1.4"/>
    </reaction>
</comment>
<evidence type="ECO:0000313" key="4">
    <source>
        <dbReference type="EMBL" id="RCL42898.1"/>
    </source>
</evidence>
<dbReference type="PANTHER" id="PTHR42943">
    <property type="entry name" value="GLUTATHIONE S-TRANSFERASE KAPPA"/>
    <property type="match status" value="1"/>
</dbReference>